<evidence type="ECO:0000256" key="1">
    <source>
        <dbReference type="SAM" id="Phobius"/>
    </source>
</evidence>
<feature type="non-terminal residue" evidence="2">
    <location>
        <position position="205"/>
    </location>
</feature>
<gene>
    <name evidence="2" type="ORF">L9F63_024895</name>
</gene>
<evidence type="ECO:0000313" key="3">
    <source>
        <dbReference type="Proteomes" id="UP001233999"/>
    </source>
</evidence>
<dbReference type="AlphaFoldDB" id="A0AAD8E6U1"/>
<accession>A0AAD8E6U1</accession>
<protein>
    <submittedName>
        <fullName evidence="2">Uncharacterized protein</fullName>
    </submittedName>
</protein>
<dbReference type="EMBL" id="JASPKZ010008780">
    <property type="protein sequence ID" value="KAJ9578996.1"/>
    <property type="molecule type" value="Genomic_DNA"/>
</dbReference>
<keyword evidence="3" id="KW-1185">Reference proteome</keyword>
<organism evidence="2 3">
    <name type="scientific">Diploptera punctata</name>
    <name type="common">Pacific beetle cockroach</name>
    <dbReference type="NCBI Taxonomy" id="6984"/>
    <lineage>
        <taxon>Eukaryota</taxon>
        <taxon>Metazoa</taxon>
        <taxon>Ecdysozoa</taxon>
        <taxon>Arthropoda</taxon>
        <taxon>Hexapoda</taxon>
        <taxon>Insecta</taxon>
        <taxon>Pterygota</taxon>
        <taxon>Neoptera</taxon>
        <taxon>Polyneoptera</taxon>
        <taxon>Dictyoptera</taxon>
        <taxon>Blattodea</taxon>
        <taxon>Blaberoidea</taxon>
        <taxon>Blaberidae</taxon>
        <taxon>Diplopterinae</taxon>
        <taxon>Diploptera</taxon>
    </lineage>
</organism>
<dbReference type="Proteomes" id="UP001233999">
    <property type="component" value="Unassembled WGS sequence"/>
</dbReference>
<evidence type="ECO:0000313" key="2">
    <source>
        <dbReference type="EMBL" id="KAJ9578996.1"/>
    </source>
</evidence>
<sequence length="205" mass="23511">ILCHEDLKFLFLLGSGFLINCPLDFLNSISFGMEHTADKQVRDDVVVLTNFSLHIHLLITCGRTCLYNTNLKYLYNAILIESYGPVGPFRSPMHNMLQFVLPTSFWSSFISSALGFQKKRLKHTVYCFNNVSLQELTQSAVNSITPTDWEGYTRNWHAFSCVISFERLQNQSLDCVRNLSLYCLQYLGIIDSINGEKNSFQEIDI</sequence>
<reference evidence="2" key="1">
    <citation type="journal article" date="2023" name="IScience">
        <title>Live-bearing cockroach genome reveals convergent evolutionary mechanisms linked to viviparity in insects and beyond.</title>
        <authorList>
            <person name="Fouks B."/>
            <person name="Harrison M.C."/>
            <person name="Mikhailova A.A."/>
            <person name="Marchal E."/>
            <person name="English S."/>
            <person name="Carruthers M."/>
            <person name="Jennings E.C."/>
            <person name="Chiamaka E.L."/>
            <person name="Frigard R.A."/>
            <person name="Pippel M."/>
            <person name="Attardo G.M."/>
            <person name="Benoit J.B."/>
            <person name="Bornberg-Bauer E."/>
            <person name="Tobe S.S."/>
        </authorList>
    </citation>
    <scope>NUCLEOTIDE SEQUENCE</scope>
    <source>
        <strain evidence="2">Stay&amp;Tobe</strain>
    </source>
</reference>
<name>A0AAD8E6U1_DIPPU</name>
<keyword evidence="1" id="KW-1133">Transmembrane helix</keyword>
<proteinExistence type="predicted"/>
<comment type="caution">
    <text evidence="2">The sequence shown here is derived from an EMBL/GenBank/DDBJ whole genome shotgun (WGS) entry which is preliminary data.</text>
</comment>
<reference evidence="2" key="2">
    <citation type="submission" date="2023-05" db="EMBL/GenBank/DDBJ databases">
        <authorList>
            <person name="Fouks B."/>
        </authorList>
    </citation>
    <scope>NUCLEOTIDE SEQUENCE</scope>
    <source>
        <strain evidence="2">Stay&amp;Tobe</strain>
        <tissue evidence="2">Testes</tissue>
    </source>
</reference>
<feature type="transmembrane region" description="Helical" evidence="1">
    <location>
        <begin position="96"/>
        <end position="116"/>
    </location>
</feature>
<keyword evidence="1" id="KW-0812">Transmembrane</keyword>
<feature type="non-terminal residue" evidence="2">
    <location>
        <position position="1"/>
    </location>
</feature>
<keyword evidence="1" id="KW-0472">Membrane</keyword>